<dbReference type="RefSeq" id="WP_233925777.1">
    <property type="nucleotide sequence ID" value="NZ_JAJVKT010000009.1"/>
</dbReference>
<sequence>MPLTINRTILFGDCDPGGVVYTPRISHFVVEAGLEFLSSLLEGPAARRIFSMGVLPPARALSIEFLHPMTWDQKIDIEVSIKEIGAHSFSLLFVAQNAERTETFRASLTQVCVSPDTKRPVPLPDELRMALERDLIDR</sequence>
<keyword evidence="3" id="KW-1185">Reference proteome</keyword>
<dbReference type="SUPFAM" id="SSF54637">
    <property type="entry name" value="Thioesterase/thiol ester dehydrase-isomerase"/>
    <property type="match status" value="1"/>
</dbReference>
<proteinExistence type="predicted"/>
<reference evidence="2" key="1">
    <citation type="submission" date="2022-01" db="EMBL/GenBank/DDBJ databases">
        <authorList>
            <person name="Karlyshev A.V."/>
            <person name="Jaspars M."/>
        </authorList>
    </citation>
    <scope>NUCLEOTIDE SEQUENCE</scope>
    <source>
        <strain evidence="2">AGSA3-2</strain>
    </source>
</reference>
<dbReference type="GO" id="GO:0047617">
    <property type="term" value="F:fatty acyl-CoA hydrolase activity"/>
    <property type="evidence" value="ECO:0007669"/>
    <property type="project" value="TreeGrafter"/>
</dbReference>
<keyword evidence="1" id="KW-0378">Hydrolase</keyword>
<evidence type="ECO:0000313" key="2">
    <source>
        <dbReference type="EMBL" id="MCE7508859.1"/>
    </source>
</evidence>
<dbReference type="EMBL" id="JAJVKT010000009">
    <property type="protein sequence ID" value="MCE7508859.1"/>
    <property type="molecule type" value="Genomic_DNA"/>
</dbReference>
<dbReference type="Pfam" id="PF13279">
    <property type="entry name" value="4HBT_2"/>
    <property type="match status" value="1"/>
</dbReference>
<dbReference type="PANTHER" id="PTHR31793">
    <property type="entry name" value="4-HYDROXYBENZOYL-COA THIOESTERASE FAMILY MEMBER"/>
    <property type="match status" value="1"/>
</dbReference>
<name>A0A9Q3ZG26_9GAMM</name>
<dbReference type="Gene3D" id="3.10.129.10">
    <property type="entry name" value="Hotdog Thioesterase"/>
    <property type="match status" value="1"/>
</dbReference>
<dbReference type="InterPro" id="IPR050563">
    <property type="entry name" value="4-hydroxybenzoyl-CoA_TE"/>
</dbReference>
<accession>A0A9Q3ZG26</accession>
<dbReference type="CDD" id="cd00586">
    <property type="entry name" value="4HBT"/>
    <property type="match status" value="1"/>
</dbReference>
<dbReference type="Proteomes" id="UP001107961">
    <property type="component" value="Unassembled WGS sequence"/>
</dbReference>
<protein>
    <submittedName>
        <fullName evidence="2">Acyl-CoA thioesterase</fullName>
    </submittedName>
</protein>
<evidence type="ECO:0000256" key="1">
    <source>
        <dbReference type="ARBA" id="ARBA00022801"/>
    </source>
</evidence>
<gene>
    <name evidence="2" type="ORF">LZG35_09445</name>
</gene>
<organism evidence="2 3">
    <name type="scientific">Alloalcanivorax xenomutans</name>
    <dbReference type="NCBI Taxonomy" id="1094342"/>
    <lineage>
        <taxon>Bacteria</taxon>
        <taxon>Pseudomonadati</taxon>
        <taxon>Pseudomonadota</taxon>
        <taxon>Gammaproteobacteria</taxon>
        <taxon>Oceanospirillales</taxon>
        <taxon>Alcanivoracaceae</taxon>
        <taxon>Alloalcanivorax</taxon>
    </lineage>
</organism>
<dbReference type="AlphaFoldDB" id="A0A9Q3ZG26"/>
<dbReference type="InterPro" id="IPR029069">
    <property type="entry name" value="HotDog_dom_sf"/>
</dbReference>
<comment type="caution">
    <text evidence="2">The sequence shown here is derived from an EMBL/GenBank/DDBJ whole genome shotgun (WGS) entry which is preliminary data.</text>
</comment>
<dbReference type="PANTHER" id="PTHR31793:SF37">
    <property type="entry name" value="ACYL-COA THIOESTER HYDROLASE YBGC"/>
    <property type="match status" value="1"/>
</dbReference>
<evidence type="ECO:0000313" key="3">
    <source>
        <dbReference type="Proteomes" id="UP001107961"/>
    </source>
</evidence>